<evidence type="ECO:0000256" key="3">
    <source>
        <dbReference type="ARBA" id="ARBA00023136"/>
    </source>
</evidence>
<gene>
    <name evidence="6" type="ORF">DYP60_00965</name>
</gene>
<reference evidence="6 7" key="2">
    <citation type="submission" date="2018-09" db="EMBL/GenBank/DDBJ databases">
        <title>Genome of Sphaerochaeta halotolerans strain 4-11.</title>
        <authorList>
            <person name="Nazina T.N."/>
            <person name="Sokolova D.S."/>
        </authorList>
    </citation>
    <scope>NUCLEOTIDE SEQUENCE [LARGE SCALE GENOMIC DNA]</scope>
    <source>
        <strain evidence="6 7">4-11</strain>
    </source>
</reference>
<dbReference type="OrthoDB" id="9793415at2"/>
<evidence type="ECO:0000256" key="4">
    <source>
        <dbReference type="SAM" id="Phobius"/>
    </source>
</evidence>
<feature type="transmembrane region" description="Helical" evidence="4">
    <location>
        <begin position="240"/>
        <end position="259"/>
    </location>
</feature>
<dbReference type="InterPro" id="IPR011701">
    <property type="entry name" value="MFS"/>
</dbReference>
<feature type="transmembrane region" description="Helical" evidence="4">
    <location>
        <begin position="93"/>
        <end position="117"/>
    </location>
</feature>
<dbReference type="PANTHER" id="PTHR11360">
    <property type="entry name" value="MONOCARBOXYLATE TRANSPORTER"/>
    <property type="match status" value="1"/>
</dbReference>
<feature type="transmembrane region" description="Helical" evidence="4">
    <location>
        <begin position="206"/>
        <end position="228"/>
    </location>
</feature>
<feature type="transmembrane region" description="Helical" evidence="4">
    <location>
        <begin position="44"/>
        <end position="64"/>
    </location>
</feature>
<evidence type="ECO:0000256" key="2">
    <source>
        <dbReference type="ARBA" id="ARBA00022989"/>
    </source>
</evidence>
<keyword evidence="2 4" id="KW-1133">Transmembrane helix</keyword>
<dbReference type="PANTHER" id="PTHR11360:SF304">
    <property type="entry name" value="MFS DOMAIN-CONTAINING PROTEIN"/>
    <property type="match status" value="1"/>
</dbReference>
<comment type="caution">
    <text evidence="6">The sequence shown here is derived from an EMBL/GenBank/DDBJ whole genome shotgun (WGS) entry which is preliminary data.</text>
</comment>
<feature type="transmembrane region" description="Helical" evidence="4">
    <location>
        <begin position="165"/>
        <end position="185"/>
    </location>
</feature>
<feature type="transmembrane region" description="Helical" evidence="4">
    <location>
        <begin position="129"/>
        <end position="153"/>
    </location>
</feature>
<feature type="transmembrane region" description="Helical" evidence="4">
    <location>
        <begin position="357"/>
        <end position="378"/>
    </location>
</feature>
<organism evidence="6 7">
    <name type="scientific">Sphaerochaeta halotolerans</name>
    <dbReference type="NCBI Taxonomy" id="2293840"/>
    <lineage>
        <taxon>Bacteria</taxon>
        <taxon>Pseudomonadati</taxon>
        <taxon>Spirochaetota</taxon>
        <taxon>Spirochaetia</taxon>
        <taxon>Spirochaetales</taxon>
        <taxon>Sphaerochaetaceae</taxon>
        <taxon>Sphaerochaeta</taxon>
    </lineage>
</organism>
<proteinExistence type="predicted"/>
<feature type="transmembrane region" description="Helical" evidence="4">
    <location>
        <begin position="329"/>
        <end position="351"/>
    </location>
</feature>
<dbReference type="Pfam" id="PF07690">
    <property type="entry name" value="MFS_1"/>
    <property type="match status" value="1"/>
</dbReference>
<dbReference type="InterPro" id="IPR036259">
    <property type="entry name" value="MFS_trans_sf"/>
</dbReference>
<dbReference type="AlphaFoldDB" id="A0A372ML87"/>
<evidence type="ECO:0000313" key="6">
    <source>
        <dbReference type="EMBL" id="RFU96173.1"/>
    </source>
</evidence>
<evidence type="ECO:0000256" key="1">
    <source>
        <dbReference type="ARBA" id="ARBA00022692"/>
    </source>
</evidence>
<dbReference type="Proteomes" id="UP000264002">
    <property type="component" value="Unassembled WGS sequence"/>
</dbReference>
<dbReference type="Gene3D" id="1.20.1250.20">
    <property type="entry name" value="MFS general substrate transporter like domains"/>
    <property type="match status" value="2"/>
</dbReference>
<evidence type="ECO:0000259" key="5">
    <source>
        <dbReference type="PROSITE" id="PS50850"/>
    </source>
</evidence>
<dbReference type="PROSITE" id="PS50850">
    <property type="entry name" value="MFS"/>
    <property type="match status" value="1"/>
</dbReference>
<feature type="domain" description="Major facilitator superfamily (MFS) profile" evidence="5">
    <location>
        <begin position="4"/>
        <end position="382"/>
    </location>
</feature>
<dbReference type="RefSeq" id="WP_117328994.1">
    <property type="nucleotide sequence ID" value="NZ_QUWK01000001.1"/>
</dbReference>
<feature type="transmembrane region" description="Helical" evidence="4">
    <location>
        <begin position="5"/>
        <end position="24"/>
    </location>
</feature>
<evidence type="ECO:0000313" key="7">
    <source>
        <dbReference type="Proteomes" id="UP000264002"/>
    </source>
</evidence>
<accession>A0A372ML87</accession>
<feature type="transmembrane region" description="Helical" evidence="4">
    <location>
        <begin position="291"/>
        <end position="317"/>
    </location>
</feature>
<feature type="transmembrane region" description="Helical" evidence="4">
    <location>
        <begin position="71"/>
        <end position="87"/>
    </location>
</feature>
<dbReference type="SUPFAM" id="SSF103473">
    <property type="entry name" value="MFS general substrate transporter"/>
    <property type="match status" value="1"/>
</dbReference>
<keyword evidence="7" id="KW-1185">Reference proteome</keyword>
<dbReference type="EMBL" id="QUWK01000001">
    <property type="protein sequence ID" value="RFU96173.1"/>
    <property type="molecule type" value="Genomic_DNA"/>
</dbReference>
<reference evidence="7" key="1">
    <citation type="submission" date="2018-08" db="EMBL/GenBank/DDBJ databases">
        <authorList>
            <person name="Grouzdev D.S."/>
            <person name="Krutkina M.S."/>
        </authorList>
    </citation>
    <scope>NUCLEOTIDE SEQUENCE [LARGE SCALE GENOMIC DNA]</scope>
    <source>
        <strain evidence="7">4-11</strain>
    </source>
</reference>
<keyword evidence="1 4" id="KW-0812">Transmembrane</keyword>
<dbReference type="InterPro" id="IPR020846">
    <property type="entry name" value="MFS_dom"/>
</dbReference>
<keyword evidence="3 4" id="KW-0472">Membrane</keyword>
<dbReference type="GO" id="GO:0022857">
    <property type="term" value="F:transmembrane transporter activity"/>
    <property type="evidence" value="ECO:0007669"/>
    <property type="project" value="InterPro"/>
</dbReference>
<dbReference type="InterPro" id="IPR050327">
    <property type="entry name" value="Proton-linked_MCT"/>
</dbReference>
<sequence>MHNRWIVLIAGLIMQTILGGIYAWSTLTPWLAESYGISNGESGFVFGLSIAVFTLVMVYSGHLLARKGPRIPALIGALLYLAGYFLASRSHGSFPLLLLAVGVIAGSGIGFAYVVPLSVGMQWFPRQKGLITGLSVGGFGGGAIILSSCIEAGKLSGISLDRFFLFYSLISGSLLFFASLLLSSPPASTGKELGEMQVHQNVKKPMLLSILGMFSGTFAGLLLVGNLAPYALSKGLVEEMTVLSVVLFSVGNLSGRIIWGHIFDKTGYRVIPWSLLLASLFYMLLRFASGGFVFLASVLVLGFLFGSQFVLYAGYLSRAYGVEAFSKRYPLVFLSYGLAGIIAPGVGGWIADSTGSYNPAITLCLVLLFISGLVLFTANRKH</sequence>
<name>A0A372ML87_9SPIR</name>
<protein>
    <submittedName>
        <fullName evidence="6">MFS transporter</fullName>
    </submittedName>
</protein>
<feature type="transmembrane region" description="Helical" evidence="4">
    <location>
        <begin position="266"/>
        <end position="285"/>
    </location>
</feature>